<evidence type="ECO:0000313" key="6">
    <source>
        <dbReference type="EMBL" id="SEA14759.1"/>
    </source>
</evidence>
<dbReference type="InterPro" id="IPR036291">
    <property type="entry name" value="NAD(P)-bd_dom_sf"/>
</dbReference>
<dbReference type="InterPro" id="IPR008927">
    <property type="entry name" value="6-PGluconate_DH-like_C_sf"/>
</dbReference>
<accession>A0A1H3YT75</accession>
<name>A0A1H3YT75_9BACT</name>
<dbReference type="InterPro" id="IPR029154">
    <property type="entry name" value="HIBADH-like_NADP-bd"/>
</dbReference>
<keyword evidence="2" id="KW-0520">NAD</keyword>
<dbReference type="InterPro" id="IPR015815">
    <property type="entry name" value="HIBADH-related"/>
</dbReference>
<evidence type="ECO:0000259" key="5">
    <source>
        <dbReference type="Pfam" id="PF14833"/>
    </source>
</evidence>
<dbReference type="InterPro" id="IPR013328">
    <property type="entry name" value="6PGD_dom2"/>
</dbReference>
<dbReference type="OrthoDB" id="9777604at2"/>
<dbReference type="Proteomes" id="UP000199656">
    <property type="component" value="Unassembled WGS sequence"/>
</dbReference>
<evidence type="ECO:0000313" key="7">
    <source>
        <dbReference type="Proteomes" id="UP000199656"/>
    </source>
</evidence>
<dbReference type="InterPro" id="IPR006115">
    <property type="entry name" value="6PGDH_NADP-bd"/>
</dbReference>
<dbReference type="PANTHER" id="PTHR43580">
    <property type="entry name" value="OXIDOREDUCTASE GLYR1-RELATED"/>
    <property type="match status" value="1"/>
</dbReference>
<sequence length="282" mass="30512">MIAFLGMGLLGSNFVKALLDKGEQVRVWNRTTERATALEIFGAQPFADVADAVKGAARVHITLKDDQSVDDVLAAAHPGLQAGAYIIDHTTTSVDGARRRTKEWKERGFIYVHAPVFMGPQNALESSGYMLVSGDQGIINSLQTSLEAMTGKLVNLGEETGKAAAMKLVGNTFLVCLTASITETLKVAKSLGAGPEDLSALFDVWNPGNGIQGRLRRITSGNYDKPSWELNMARKDTQLFLDAAQKAGTPLNLLPNIAKEMDKWIEKGFGAQDWTIIGKESF</sequence>
<feature type="active site" evidence="3">
    <location>
        <position position="167"/>
    </location>
</feature>
<reference evidence="7" key="1">
    <citation type="submission" date="2016-10" db="EMBL/GenBank/DDBJ databases">
        <authorList>
            <person name="Varghese N."/>
            <person name="Submissions S."/>
        </authorList>
    </citation>
    <scope>NUCLEOTIDE SEQUENCE [LARGE SCALE GENOMIC DNA]</scope>
    <source>
        <strain evidence="7">DSM 23920</strain>
    </source>
</reference>
<dbReference type="SUPFAM" id="SSF48179">
    <property type="entry name" value="6-phosphogluconate dehydrogenase C-terminal domain-like"/>
    <property type="match status" value="1"/>
</dbReference>
<keyword evidence="7" id="KW-1185">Reference proteome</keyword>
<dbReference type="Pfam" id="PF03446">
    <property type="entry name" value="NAD_binding_2"/>
    <property type="match status" value="1"/>
</dbReference>
<organism evidence="6 7">
    <name type="scientific">Chitinophaga terrae</name>
    <name type="common">ex Kim and Jung 2007</name>
    <dbReference type="NCBI Taxonomy" id="408074"/>
    <lineage>
        <taxon>Bacteria</taxon>
        <taxon>Pseudomonadati</taxon>
        <taxon>Bacteroidota</taxon>
        <taxon>Chitinophagia</taxon>
        <taxon>Chitinophagales</taxon>
        <taxon>Chitinophagaceae</taxon>
        <taxon>Chitinophaga</taxon>
    </lineage>
</organism>
<feature type="domain" description="6-phosphogluconate dehydrogenase NADP-binding" evidence="4">
    <location>
        <begin position="2"/>
        <end position="155"/>
    </location>
</feature>
<dbReference type="Gene3D" id="1.10.1040.10">
    <property type="entry name" value="N-(1-d-carboxylethyl)-l-norvaline Dehydrogenase, domain 2"/>
    <property type="match status" value="1"/>
</dbReference>
<dbReference type="AlphaFoldDB" id="A0A1H3YT75"/>
<dbReference type="Pfam" id="PF14833">
    <property type="entry name" value="NAD_binding_11"/>
    <property type="match status" value="1"/>
</dbReference>
<dbReference type="SUPFAM" id="SSF51735">
    <property type="entry name" value="NAD(P)-binding Rossmann-fold domains"/>
    <property type="match status" value="1"/>
</dbReference>
<dbReference type="Gene3D" id="3.40.50.720">
    <property type="entry name" value="NAD(P)-binding Rossmann-like Domain"/>
    <property type="match status" value="1"/>
</dbReference>
<dbReference type="GO" id="GO:0051287">
    <property type="term" value="F:NAD binding"/>
    <property type="evidence" value="ECO:0007669"/>
    <property type="project" value="InterPro"/>
</dbReference>
<protein>
    <submittedName>
        <fullName evidence="6">3-hydroxyisobutyrate dehydrogenase</fullName>
    </submittedName>
</protein>
<feature type="domain" description="3-hydroxyisobutyrate dehydrogenase-like NAD-binding" evidence="5">
    <location>
        <begin position="161"/>
        <end position="275"/>
    </location>
</feature>
<dbReference type="EMBL" id="FNRL01000003">
    <property type="protein sequence ID" value="SEA14759.1"/>
    <property type="molecule type" value="Genomic_DNA"/>
</dbReference>
<dbReference type="GO" id="GO:0016491">
    <property type="term" value="F:oxidoreductase activity"/>
    <property type="evidence" value="ECO:0007669"/>
    <property type="project" value="UniProtKB-KW"/>
</dbReference>
<evidence type="ECO:0000256" key="3">
    <source>
        <dbReference type="PIRSR" id="PIRSR000103-1"/>
    </source>
</evidence>
<gene>
    <name evidence="6" type="ORF">SAMN05660909_00951</name>
</gene>
<proteinExistence type="predicted"/>
<keyword evidence="1" id="KW-0560">Oxidoreductase</keyword>
<dbReference type="GO" id="GO:0050661">
    <property type="term" value="F:NADP binding"/>
    <property type="evidence" value="ECO:0007669"/>
    <property type="project" value="InterPro"/>
</dbReference>
<dbReference type="PIRSF" id="PIRSF000103">
    <property type="entry name" value="HIBADH"/>
    <property type="match status" value="1"/>
</dbReference>
<dbReference type="PANTHER" id="PTHR43580:SF2">
    <property type="entry name" value="CYTOKINE-LIKE NUCLEAR FACTOR N-PAC"/>
    <property type="match status" value="1"/>
</dbReference>
<dbReference type="InterPro" id="IPR051265">
    <property type="entry name" value="HIBADH-related_NP60_sf"/>
</dbReference>
<dbReference type="STRING" id="408074.SAMN05660909_00951"/>
<evidence type="ECO:0000256" key="1">
    <source>
        <dbReference type="ARBA" id="ARBA00023002"/>
    </source>
</evidence>
<evidence type="ECO:0000259" key="4">
    <source>
        <dbReference type="Pfam" id="PF03446"/>
    </source>
</evidence>
<dbReference type="RefSeq" id="WP_089759200.1">
    <property type="nucleotide sequence ID" value="NZ_BKAT01000002.1"/>
</dbReference>
<evidence type="ECO:0000256" key="2">
    <source>
        <dbReference type="ARBA" id="ARBA00023027"/>
    </source>
</evidence>